<accession>A0A101T8T0</accession>
<feature type="domain" description="DUF397" evidence="1">
    <location>
        <begin position="6"/>
        <end position="59"/>
    </location>
</feature>
<organism evidence="2 3">
    <name type="scientific">Streptomyces bungoensis</name>
    <dbReference type="NCBI Taxonomy" id="285568"/>
    <lineage>
        <taxon>Bacteria</taxon>
        <taxon>Bacillati</taxon>
        <taxon>Actinomycetota</taxon>
        <taxon>Actinomycetes</taxon>
        <taxon>Kitasatosporales</taxon>
        <taxon>Streptomycetaceae</taxon>
        <taxon>Streptomyces</taxon>
    </lineage>
</organism>
<reference evidence="2 3" key="1">
    <citation type="submission" date="2015-10" db="EMBL/GenBank/DDBJ databases">
        <title>Draft genome sequence of Streptomyces bungoensis DSM 41781, type strain for the species Streptomyces bungoensis.</title>
        <authorList>
            <person name="Ruckert C."/>
            <person name="Winkler A."/>
            <person name="Kalinowski J."/>
            <person name="Kampfer P."/>
            <person name="Glaeser S."/>
        </authorList>
    </citation>
    <scope>NUCLEOTIDE SEQUENCE [LARGE SCALE GENOMIC DNA]</scope>
    <source>
        <strain evidence="2 3">DSM 41781</strain>
    </source>
</reference>
<dbReference type="AlphaFoldDB" id="A0A101T8T0"/>
<dbReference type="Proteomes" id="UP000053024">
    <property type="component" value="Unassembled WGS sequence"/>
</dbReference>
<comment type="caution">
    <text evidence="2">The sequence shown here is derived from an EMBL/GenBank/DDBJ whole genome shotgun (WGS) entry which is preliminary data.</text>
</comment>
<dbReference type="InterPro" id="IPR007278">
    <property type="entry name" value="DUF397"/>
</dbReference>
<protein>
    <recommendedName>
        <fullName evidence="1">DUF397 domain-containing protein</fullName>
    </recommendedName>
</protein>
<dbReference type="STRING" id="285568.AQJ66_08795"/>
<gene>
    <name evidence="2" type="ORF">AQJ66_08795</name>
</gene>
<keyword evidence="3" id="KW-1185">Reference proteome</keyword>
<dbReference type="EMBL" id="LMWX01000013">
    <property type="protein sequence ID" value="KUN87728.1"/>
    <property type="molecule type" value="Genomic_DNA"/>
</dbReference>
<evidence type="ECO:0000259" key="1">
    <source>
        <dbReference type="Pfam" id="PF04149"/>
    </source>
</evidence>
<evidence type="ECO:0000313" key="2">
    <source>
        <dbReference type="EMBL" id="KUN87728.1"/>
    </source>
</evidence>
<evidence type="ECO:0000313" key="3">
    <source>
        <dbReference type="Proteomes" id="UP000053024"/>
    </source>
</evidence>
<dbReference type="Pfam" id="PF04149">
    <property type="entry name" value="DUF397"/>
    <property type="match status" value="1"/>
</dbReference>
<dbReference type="RefSeq" id="WP_061918839.1">
    <property type="nucleotide sequence ID" value="NZ_JBEYBH010000001.1"/>
</dbReference>
<dbReference type="OrthoDB" id="4562195at2"/>
<proteinExistence type="predicted"/>
<sequence>MNPTPLEWFKSSHSSADGPDCVEVAITPATVHIRDSKNRDGARLAVTPASWLDFVGAMRAAEGRS</sequence>
<name>A0A101T8T0_9ACTN</name>